<keyword evidence="3" id="KW-1185">Reference proteome</keyword>
<protein>
    <submittedName>
        <fullName evidence="2">Uncharacterized protein</fullName>
    </submittedName>
</protein>
<name>A0ABV6FWL8_9BACT</name>
<reference evidence="2 3" key="1">
    <citation type="submission" date="2024-09" db="EMBL/GenBank/DDBJ databases">
        <authorList>
            <person name="Sun Q."/>
            <person name="Mori K."/>
        </authorList>
    </citation>
    <scope>NUCLEOTIDE SEQUENCE [LARGE SCALE GENOMIC DNA]</scope>
    <source>
        <strain evidence="2 3">CCM 7650</strain>
    </source>
</reference>
<evidence type="ECO:0000256" key="1">
    <source>
        <dbReference type="SAM" id="Phobius"/>
    </source>
</evidence>
<gene>
    <name evidence="2" type="ORF">ACFFIP_16455</name>
</gene>
<sequence>MRISKVFLYLLIIATLAVAGYYLIEKFNPFARKNGMELVSSDAVVVFETQNPVMAWNQLISQPLWSRLMDLPALNQAQNQLMALDSIFGSNGSLEKTLRGNQLIVSLHPVGREEFDFLYTFSFKNTSDLQFLEKLESQLPPLSQINSRSYSNVIIKEFQSLELERNLNYTVINNVLVVSYTSFLVEEAIRYSQSSNLSNFKSIHKKLFDELPGAKGLGVVRLSASGLANLIAGISRGKDLSMIRNFERTGVSANLELKFLDGKILLDGNAYFPDGREVDFSNQESSSAGLFQNYISNRSAVYTQYDFKESGQLTELKDDGFQYNSSLKGDIEKNLLEKGFLENLSGALGNMLFEISPNEPQDQVLIIHSESIDQQIGLLKQFGLGVEETGSIDGLPLDFYQEKEIFMVASEEFPAHLFEGKFMGFQDTYITSIGNLLVFANSSKAMKLFIDDLKNDNTWGRSLQQKRLIESISSNDGYTFIINVARFWNSVETVSSPNWKAFFQKYAPQLRSIDLISMRVKELNKKNYVSLELGYNLEPIKQVQDIMLTENKSFQFDNLLVYGPVSVQNFVDNSLEFLVQDENDVMHLLTSEGSLVFSYQLEGPIISEIYQVDYYKNGKLQLLLATEKQVYIVDRLGNLIPGFPVSINAGRITHLNLVDYSNSKEYRFFVGTDEGDLLLLDKEGKLLDGWNPKKVSSSLAVKPSHHRIAGVGDRMVALTANGQLYFFNRRGESELGSPIRLGDGLASDYIILERGSARDTRLVTITKEGEVVQVNFMGELTYRNQLMRPDRESKFYLIKDQKEDRYLFVVHEYNKVTVLDQEYKELFAINMFAEKLNFQFFSFGSDKNIFVVTDPYQEFIYLYNLQGNLLNTTPIGGNQKIDLKYSGSQNDYTIYVISGKRFSEYKLPL</sequence>
<comment type="caution">
    <text evidence="2">The sequence shown here is derived from an EMBL/GenBank/DDBJ whole genome shotgun (WGS) entry which is preliminary data.</text>
</comment>
<evidence type="ECO:0000313" key="3">
    <source>
        <dbReference type="Proteomes" id="UP001589797"/>
    </source>
</evidence>
<dbReference type="EMBL" id="JBHLWI010000048">
    <property type="protein sequence ID" value="MFC0264281.1"/>
    <property type="molecule type" value="Genomic_DNA"/>
</dbReference>
<feature type="transmembrane region" description="Helical" evidence="1">
    <location>
        <begin position="7"/>
        <end position="24"/>
    </location>
</feature>
<proteinExistence type="predicted"/>
<organism evidence="2 3">
    <name type="scientific">Fontibacter flavus</name>
    <dbReference type="NCBI Taxonomy" id="654838"/>
    <lineage>
        <taxon>Bacteria</taxon>
        <taxon>Pseudomonadati</taxon>
        <taxon>Bacteroidota</taxon>
        <taxon>Cytophagia</taxon>
        <taxon>Cytophagales</taxon>
        <taxon>Cyclobacteriaceae</taxon>
        <taxon>Fontibacter</taxon>
    </lineage>
</organism>
<keyword evidence="1" id="KW-0812">Transmembrane</keyword>
<keyword evidence="1" id="KW-0472">Membrane</keyword>
<dbReference type="SUPFAM" id="SSF75011">
    <property type="entry name" value="3-carboxy-cis,cis-mucoante lactonizing enzyme"/>
    <property type="match status" value="1"/>
</dbReference>
<evidence type="ECO:0000313" key="2">
    <source>
        <dbReference type="EMBL" id="MFC0264281.1"/>
    </source>
</evidence>
<keyword evidence="1" id="KW-1133">Transmembrane helix</keyword>
<dbReference type="Proteomes" id="UP001589797">
    <property type="component" value="Unassembled WGS sequence"/>
</dbReference>
<dbReference type="RefSeq" id="WP_382388805.1">
    <property type="nucleotide sequence ID" value="NZ_JBHLWI010000048.1"/>
</dbReference>
<accession>A0ABV6FWL8</accession>